<evidence type="ECO:0000313" key="2">
    <source>
        <dbReference type="Proteomes" id="UP001232343"/>
    </source>
</evidence>
<evidence type="ECO:0008006" key="3">
    <source>
        <dbReference type="Google" id="ProtNLM"/>
    </source>
</evidence>
<gene>
    <name evidence="1" type="ORF">J2S14_003060</name>
</gene>
<accession>A0ABU0D724</accession>
<comment type="caution">
    <text evidence="1">The sequence shown here is derived from an EMBL/GenBank/DDBJ whole genome shotgun (WGS) entry which is preliminary data.</text>
</comment>
<proteinExistence type="predicted"/>
<dbReference type="EMBL" id="JAUSUO010000008">
    <property type="protein sequence ID" value="MDQ0344219.1"/>
    <property type="molecule type" value="Genomic_DNA"/>
</dbReference>
<evidence type="ECO:0000313" key="1">
    <source>
        <dbReference type="EMBL" id="MDQ0344219.1"/>
    </source>
</evidence>
<sequence length="82" mass="8975">MSMLDIVKATAVGAVNAQNPVNVLFGTVRKTGPIEIEVHQKLILTDEFLIMTESTKELKGGDRVVLLRVQGGHQFVVMDKVV</sequence>
<dbReference type="InterPro" id="IPR022555">
    <property type="entry name" value="DUF2577"/>
</dbReference>
<dbReference type="Proteomes" id="UP001232343">
    <property type="component" value="Unassembled WGS sequence"/>
</dbReference>
<dbReference type="Pfam" id="PF10844">
    <property type="entry name" value="DUF2577"/>
    <property type="match status" value="1"/>
</dbReference>
<keyword evidence="2" id="KW-1185">Reference proteome</keyword>
<name>A0ABU0D724_9BACI</name>
<organism evidence="1 2">
    <name type="scientific">Lederbergia wuyishanensis</name>
    <dbReference type="NCBI Taxonomy" id="1347903"/>
    <lineage>
        <taxon>Bacteria</taxon>
        <taxon>Bacillati</taxon>
        <taxon>Bacillota</taxon>
        <taxon>Bacilli</taxon>
        <taxon>Bacillales</taxon>
        <taxon>Bacillaceae</taxon>
        <taxon>Lederbergia</taxon>
    </lineage>
</organism>
<dbReference type="RefSeq" id="WP_244682489.1">
    <property type="nucleotide sequence ID" value="NZ_JALIRM010000011.1"/>
</dbReference>
<reference evidence="1 2" key="1">
    <citation type="submission" date="2023-07" db="EMBL/GenBank/DDBJ databases">
        <title>Genomic Encyclopedia of Type Strains, Phase IV (KMG-IV): sequencing the most valuable type-strain genomes for metagenomic binning, comparative biology and taxonomic classification.</title>
        <authorList>
            <person name="Goeker M."/>
        </authorList>
    </citation>
    <scope>NUCLEOTIDE SEQUENCE [LARGE SCALE GENOMIC DNA]</scope>
    <source>
        <strain evidence="1 2">DSM 27848</strain>
    </source>
</reference>
<protein>
    <recommendedName>
        <fullName evidence="3">DUF2577 domain-containing protein</fullName>
    </recommendedName>
</protein>